<organism evidence="3 4">
    <name type="scientific">Nostoc foliaceum FACHB-393</name>
    <dbReference type="NCBI Taxonomy" id="2692915"/>
    <lineage>
        <taxon>Bacteria</taxon>
        <taxon>Bacillati</taxon>
        <taxon>Cyanobacteriota</taxon>
        <taxon>Cyanophyceae</taxon>
        <taxon>Nostocales</taxon>
        <taxon>Nostocaceae</taxon>
        <taxon>Nostoc</taxon>
        <taxon>Nostoc foliaceum</taxon>
    </lineage>
</organism>
<dbReference type="Gene3D" id="2.160.20.10">
    <property type="entry name" value="Single-stranded right-handed beta-helix, Pectin lyase-like"/>
    <property type="match status" value="5"/>
</dbReference>
<evidence type="ECO:0000313" key="4">
    <source>
        <dbReference type="Proteomes" id="UP000643580"/>
    </source>
</evidence>
<keyword evidence="4" id="KW-1185">Reference proteome</keyword>
<dbReference type="InterPro" id="IPR011050">
    <property type="entry name" value="Pectin_lyase_fold/virulence"/>
</dbReference>
<keyword evidence="1" id="KW-0732">Signal</keyword>
<feature type="chain" id="PRO_5047524354" evidence="1">
    <location>
        <begin position="33"/>
        <end position="1513"/>
    </location>
</feature>
<evidence type="ECO:0000256" key="1">
    <source>
        <dbReference type="SAM" id="SignalP"/>
    </source>
</evidence>
<dbReference type="RefSeq" id="WP_190890808.1">
    <property type="nucleotide sequence ID" value="NZ_JACJTD010000003.1"/>
</dbReference>
<proteinExistence type="predicted"/>
<protein>
    <submittedName>
        <fullName evidence="3">Filamentous hemagglutinin N-terminal domain-containing protein</fullName>
    </submittedName>
</protein>
<dbReference type="SUPFAM" id="SSF51126">
    <property type="entry name" value="Pectin lyase-like"/>
    <property type="match status" value="6"/>
</dbReference>
<gene>
    <name evidence="3" type="ORF">H6G92_03460</name>
</gene>
<dbReference type="InterPro" id="IPR008638">
    <property type="entry name" value="FhaB/CdiA-like_TPS"/>
</dbReference>
<reference evidence="3 4" key="1">
    <citation type="journal article" date="2020" name="ISME J.">
        <title>Comparative genomics reveals insights into cyanobacterial evolution and habitat adaptation.</title>
        <authorList>
            <person name="Chen M.Y."/>
            <person name="Teng W.K."/>
            <person name="Zhao L."/>
            <person name="Hu C.X."/>
            <person name="Zhou Y.K."/>
            <person name="Han B.P."/>
            <person name="Song L.R."/>
            <person name="Shu W.S."/>
        </authorList>
    </citation>
    <scope>NUCLEOTIDE SEQUENCE [LARGE SCALE GENOMIC DNA]</scope>
    <source>
        <strain evidence="3 4">FACHB-393</strain>
    </source>
</reference>
<sequence>MNQAHHPQKASIKSIISLCLITAFSFSSSVQAQITPDNTLGTEASQLDPNVLVNGALGDKIDGGATRGGNLFHSFSEFNIENGQRVYFANPTGVENILTRVTGGNASNIFGTLGVDGAANLFLINPNGILFGENAQLDVQGSFVGTTANGVQFGNQGNFSATNPQAPPLLTINPSALLFNQLNQGGITNQSQAPAGINPSGQNVTGLRVADGQNLLLVGGNINLDGGAIRAYGGNIELAALAAPGTVGLNITDNNSANLVIPDDVERADVSLSNSAEVNVRGADGGNIKIHARNVNLTGQSKLRAGIDIGLGTPNSQGGDVVINATGTTTLTELSFIANVIEERAFGKSGDINITTGSLNLVNNSTLNASTYGQGNAGSVLIQAKDGVSLTGGADIKNSVEQGAVGNGGSIEIQTGSLSLTEASEINTTIFGQGNGGNIAINARETISLDGFGNVSNIFSRITSSVNPSGVGNGGDIQLTTGSLAVTNRAFITSGTLGKGDAGNIIIDARDIISFDRDAFADSNVSPRAVGNAGDIQITTGSLAFTNGAFIDSGTYGQGNAGNITINARDTVTFDGVGRDGYYSSANSIAFSNTMPTAGYAYAKGGDIRINARALFLTNGGQLNVFSAGQGNAGSIFLDTSDTVIVDGIGSNGLSSGVNSFATESGNGGEIQVNTGTLSLTNGGNLFSSALRNAGNITINARDAVILDGVAENEIPSGVISYLNSGGIGKGGDIQITTNSLTARNGGVIVSSTFAKGNAGNITINARDTVTLDGVGSNGLFSGVITNVPNQGEGNGGNIDINATSLSLTNGATLATSTSGRGDAGNVNLQVTGAVDIAGEKNGFASGIRSSVNTRAVGNGGNITIDSGSFSLQDGAELTASTSGRGDAGNVNLQVTGAVDIAGEKNGFMAGIRSSVNTRAVGNAGNITIDSDSFLLRDGAELTTSTFGQGNAGNVTVRASDFVSLTGGNIFSTVEVGGVGQGGNIDINATSLSLTDGSQLQTITRRASATQAAGQGDAGNVNINVTGAIDISGKKNGFTSGIRSFVDTGTVGNGGNIFIDSGSFSVRDGAELTTSTFGQGNAGNVTVRASDFVSLTGGNIFSTVEVGGVGQGGNIDINATSLSLTDGSQLITPTYGQGNAGNIRVNAKDAVTVSGTSQENGVSTALFTFTNSTSTGKGGNITVNTNIFRVSEGALLDARTRNNQNGGDVTVNANVFEALNGGQLTTTTSSNGRAGKITVNADDKLIISGIDSNYNDRSTKFPGGRVANIGANSGLFVSSTGSGITGDIEINSPEITLNNQGKLNAESASGNGGNINVNSDLLLLRRGAQISTNAGTEKLGGDGGDININSKFIVAIPDENSDISANAFTGTGGNVEINSQGIFGIESQTKPTEKSDITASSEQGVSGVININAPDTSSIQNSFTELPPVIDTNALIANSCISRGIKRQENSFTITGSGAITTNRPGVLVSTYTTGEVRGVETTSRPWKKGDPIIEPQGLYRLPNGQLILSRSC</sequence>
<evidence type="ECO:0000313" key="3">
    <source>
        <dbReference type="EMBL" id="MBD2645324.1"/>
    </source>
</evidence>
<evidence type="ECO:0000259" key="2">
    <source>
        <dbReference type="SMART" id="SM00912"/>
    </source>
</evidence>
<dbReference type="NCBIfam" id="TIGR01901">
    <property type="entry name" value="adhes_NPXG"/>
    <property type="match status" value="1"/>
</dbReference>
<accession>A0ABR8I146</accession>
<dbReference type="EMBL" id="JACJTD010000003">
    <property type="protein sequence ID" value="MBD2645324.1"/>
    <property type="molecule type" value="Genomic_DNA"/>
</dbReference>
<comment type="caution">
    <text evidence="3">The sequence shown here is derived from an EMBL/GenBank/DDBJ whole genome shotgun (WGS) entry which is preliminary data.</text>
</comment>
<dbReference type="Pfam" id="PF05860">
    <property type="entry name" value="TPS"/>
    <property type="match status" value="1"/>
</dbReference>
<feature type="signal peptide" evidence="1">
    <location>
        <begin position="1"/>
        <end position="32"/>
    </location>
</feature>
<dbReference type="Proteomes" id="UP000643580">
    <property type="component" value="Unassembled WGS sequence"/>
</dbReference>
<name>A0ABR8I146_9NOSO</name>
<dbReference type="SMART" id="SM00912">
    <property type="entry name" value="Haemagg_act"/>
    <property type="match status" value="1"/>
</dbReference>
<dbReference type="InterPro" id="IPR012334">
    <property type="entry name" value="Pectin_lyas_fold"/>
</dbReference>
<feature type="domain" description="Filamentous haemagglutinin FhaB/tRNA nuclease CdiA-like TPS" evidence="2">
    <location>
        <begin position="41"/>
        <end position="154"/>
    </location>
</feature>